<dbReference type="InterPro" id="IPR037459">
    <property type="entry name" value="RhgT-like"/>
</dbReference>
<sequence length="256" mass="29246">MNKKITYLIKAVQWALLAVLVLPLMSYVQKKESTIFLVGDSTVADKPYAKGNPEKGWGQVFPLYLQEGVRVENHAVNGRSTKSFRDEGRWDKVLQKLRKGDYVIIEFGHNDQKSEDPKRYAAPETDYRQNLERYIAETRAKGAIPVLATPIVRRKFENDQLVDTHGKYPEVVRAVAAAQQVPLLDLEKRTRELVSRYGAEKSKALYLHLEPNEYESLPQGRTDDTHLSAYGAFRVSDLVAEELQQNLPEVAKYLKK</sequence>
<dbReference type="PANTHER" id="PTHR43695">
    <property type="entry name" value="PUTATIVE (AFU_ORTHOLOGUE AFUA_2G17250)-RELATED"/>
    <property type="match status" value="1"/>
</dbReference>
<evidence type="ECO:0000313" key="4">
    <source>
        <dbReference type="EMBL" id="SNS75672.1"/>
    </source>
</evidence>
<evidence type="ECO:0000259" key="3">
    <source>
        <dbReference type="Pfam" id="PF13472"/>
    </source>
</evidence>
<dbReference type="EMBL" id="FZOQ01000012">
    <property type="protein sequence ID" value="SNS75672.1"/>
    <property type="molecule type" value="Genomic_DNA"/>
</dbReference>
<accession>A0A239H3A8</accession>
<dbReference type="Gene3D" id="3.40.50.1110">
    <property type="entry name" value="SGNH hydrolase"/>
    <property type="match status" value="1"/>
</dbReference>
<evidence type="ECO:0000256" key="1">
    <source>
        <dbReference type="ARBA" id="ARBA00008668"/>
    </source>
</evidence>
<keyword evidence="5" id="KW-1185">Reference proteome</keyword>
<reference evidence="5" key="1">
    <citation type="submission" date="2017-06" db="EMBL/GenBank/DDBJ databases">
        <authorList>
            <person name="Varghese N."/>
            <person name="Submissions S."/>
        </authorList>
    </citation>
    <scope>NUCLEOTIDE SEQUENCE [LARGE SCALE GENOMIC DNA]</scope>
    <source>
        <strain evidence="5">NKM1</strain>
    </source>
</reference>
<dbReference type="OrthoDB" id="9807041at2"/>
<dbReference type="InterPro" id="IPR036514">
    <property type="entry name" value="SGNH_hydro_sf"/>
</dbReference>
<proteinExistence type="inferred from homology"/>
<dbReference type="Pfam" id="PF13472">
    <property type="entry name" value="Lipase_GDSL_2"/>
    <property type="match status" value="1"/>
</dbReference>
<dbReference type="Proteomes" id="UP000198432">
    <property type="component" value="Unassembled WGS sequence"/>
</dbReference>
<keyword evidence="2" id="KW-0378">Hydrolase</keyword>
<dbReference type="AlphaFoldDB" id="A0A239H3A8"/>
<dbReference type="InterPro" id="IPR013830">
    <property type="entry name" value="SGNH_hydro"/>
</dbReference>
<evidence type="ECO:0000313" key="5">
    <source>
        <dbReference type="Proteomes" id="UP000198432"/>
    </source>
</evidence>
<organism evidence="4 5">
    <name type="scientific">Pontibacter ummariensis</name>
    <dbReference type="NCBI Taxonomy" id="1610492"/>
    <lineage>
        <taxon>Bacteria</taxon>
        <taxon>Pseudomonadati</taxon>
        <taxon>Bacteroidota</taxon>
        <taxon>Cytophagia</taxon>
        <taxon>Cytophagales</taxon>
        <taxon>Hymenobacteraceae</taxon>
        <taxon>Pontibacter</taxon>
    </lineage>
</organism>
<evidence type="ECO:0000256" key="2">
    <source>
        <dbReference type="ARBA" id="ARBA00022801"/>
    </source>
</evidence>
<dbReference type="PANTHER" id="PTHR43695:SF1">
    <property type="entry name" value="RHAMNOGALACTURONAN ACETYLESTERASE"/>
    <property type="match status" value="1"/>
</dbReference>
<dbReference type="RefSeq" id="WP_089319900.1">
    <property type="nucleotide sequence ID" value="NZ_FZOQ01000012.1"/>
</dbReference>
<protein>
    <submittedName>
        <fullName evidence="4">Lysophospholipase L1</fullName>
    </submittedName>
</protein>
<comment type="similarity">
    <text evidence="1">Belongs to the 'GDSL' lipolytic enzyme family.</text>
</comment>
<name>A0A239H3A8_9BACT</name>
<dbReference type="CDD" id="cd01821">
    <property type="entry name" value="Rhamnogalacturan_acetylesterase_like"/>
    <property type="match status" value="1"/>
</dbReference>
<dbReference type="GO" id="GO:0016788">
    <property type="term" value="F:hydrolase activity, acting on ester bonds"/>
    <property type="evidence" value="ECO:0007669"/>
    <property type="project" value="UniProtKB-ARBA"/>
</dbReference>
<feature type="domain" description="SGNH hydrolase-type esterase" evidence="3">
    <location>
        <begin position="38"/>
        <end position="231"/>
    </location>
</feature>
<gene>
    <name evidence="4" type="ORF">SAMN06296052_112142</name>
</gene>
<dbReference type="SUPFAM" id="SSF52266">
    <property type="entry name" value="SGNH hydrolase"/>
    <property type="match status" value="1"/>
</dbReference>